<proteinExistence type="predicted"/>
<evidence type="ECO:0000256" key="2">
    <source>
        <dbReference type="ARBA" id="ARBA00022833"/>
    </source>
</evidence>
<keyword evidence="6" id="KW-1185">Reference proteome</keyword>
<feature type="signal peptide" evidence="3">
    <location>
        <begin position="1"/>
        <end position="22"/>
    </location>
</feature>
<accession>A0ABS7MIU5</accession>
<evidence type="ECO:0000313" key="6">
    <source>
        <dbReference type="Proteomes" id="UP000700908"/>
    </source>
</evidence>
<dbReference type="RefSeq" id="WP_222199063.1">
    <property type="nucleotide sequence ID" value="NZ_JAIMFO010000005.1"/>
</dbReference>
<protein>
    <submittedName>
        <fullName evidence="5">Metal-binding protein ZinT</fullName>
    </submittedName>
</protein>
<dbReference type="Gene3D" id="2.40.128.20">
    <property type="match status" value="1"/>
</dbReference>
<organism evidence="5 6">
    <name type="scientific">Collinsella ureilytica</name>
    <dbReference type="NCBI Taxonomy" id="2869515"/>
    <lineage>
        <taxon>Bacteria</taxon>
        <taxon>Bacillati</taxon>
        <taxon>Actinomycetota</taxon>
        <taxon>Coriobacteriia</taxon>
        <taxon>Coriobacteriales</taxon>
        <taxon>Coriobacteriaceae</taxon>
        <taxon>Collinsella</taxon>
    </lineage>
</organism>
<feature type="domain" description="ZinT" evidence="4">
    <location>
        <begin position="51"/>
        <end position="212"/>
    </location>
</feature>
<evidence type="ECO:0000259" key="4">
    <source>
        <dbReference type="Pfam" id="PF09223"/>
    </source>
</evidence>
<dbReference type="PROSITE" id="PS51257">
    <property type="entry name" value="PROKAR_LIPOPROTEIN"/>
    <property type="match status" value="1"/>
</dbReference>
<evidence type="ECO:0000256" key="1">
    <source>
        <dbReference type="ARBA" id="ARBA00022729"/>
    </source>
</evidence>
<dbReference type="InterPro" id="IPR012674">
    <property type="entry name" value="Calycin"/>
</dbReference>
<name>A0ABS7MIU5_9ACTN</name>
<keyword evidence="2" id="KW-0862">Zinc</keyword>
<reference evidence="5 6" key="1">
    <citation type="submission" date="2021-08" db="EMBL/GenBank/DDBJ databases">
        <title>Collinsella faecalis sp. nov. isolated from swine faeces.</title>
        <authorList>
            <person name="Oh B.S."/>
            <person name="Lee J.H."/>
        </authorList>
    </citation>
    <scope>NUCLEOTIDE SEQUENCE [LARGE SCALE GENOMIC DNA]</scope>
    <source>
        <strain evidence="5 6">AGMB00827</strain>
    </source>
</reference>
<dbReference type="Pfam" id="PF09223">
    <property type="entry name" value="ZinT"/>
    <property type="match status" value="1"/>
</dbReference>
<evidence type="ECO:0000313" key="5">
    <source>
        <dbReference type="EMBL" id="MBY4797294.1"/>
    </source>
</evidence>
<feature type="chain" id="PRO_5045837018" evidence="3">
    <location>
        <begin position="23"/>
        <end position="214"/>
    </location>
</feature>
<gene>
    <name evidence="5" type="ORF">K6V98_02795</name>
</gene>
<dbReference type="SUPFAM" id="SSF50814">
    <property type="entry name" value="Lipocalins"/>
    <property type="match status" value="1"/>
</dbReference>
<dbReference type="EMBL" id="JAIMFO010000005">
    <property type="protein sequence ID" value="MBY4797294.1"/>
    <property type="molecule type" value="Genomic_DNA"/>
</dbReference>
<comment type="caution">
    <text evidence="5">The sequence shown here is derived from an EMBL/GenBank/DDBJ whole genome shotgun (WGS) entry which is preliminary data.</text>
</comment>
<keyword evidence="1 3" id="KW-0732">Signal</keyword>
<sequence length="214" mass="23226">MKKTATLLTTGALALAMAPLLAGCNSAPKPAVGSEPAGSATTQTTPAKHEVSLADWEGAWNGFNGYLDNPEVAPAFDEVAKRDGKSAEEVKKDFSAKVMCDFKGIVFKGDTIELLDGFESEGGKPTGKATYTFKESRTVEHAGYTLEWDVFTSDDADAPYPVLLLMPVHGEEELVHFHMRYGNDVDELMAKDGWYPTFVKPNSTIEQIKGEITE</sequence>
<dbReference type="Proteomes" id="UP000700908">
    <property type="component" value="Unassembled WGS sequence"/>
</dbReference>
<evidence type="ECO:0000256" key="3">
    <source>
        <dbReference type="SAM" id="SignalP"/>
    </source>
</evidence>
<dbReference type="InterPro" id="IPR015304">
    <property type="entry name" value="ZinT_dom"/>
</dbReference>